<evidence type="ECO:0000313" key="3">
    <source>
        <dbReference type="EMBL" id="KAF9819220.1"/>
    </source>
</evidence>
<dbReference type="GO" id="GO:0003723">
    <property type="term" value="F:RNA binding"/>
    <property type="evidence" value="ECO:0007669"/>
    <property type="project" value="UniProtKB-UniRule"/>
</dbReference>
<feature type="domain" description="DRBM" evidence="2">
    <location>
        <begin position="1"/>
        <end position="66"/>
    </location>
</feature>
<accession>A0A8H7U4I0</accession>
<evidence type="ECO:0000259" key="2">
    <source>
        <dbReference type="PROSITE" id="PS50137"/>
    </source>
</evidence>
<dbReference type="SUPFAM" id="SSF54768">
    <property type="entry name" value="dsRNA-binding domain-like"/>
    <property type="match status" value="1"/>
</dbReference>
<proteinExistence type="predicted"/>
<name>A0A8H7U4I0_9APHY</name>
<dbReference type="EMBL" id="JADOXO010000021">
    <property type="protein sequence ID" value="KAF9819220.1"/>
    <property type="molecule type" value="Genomic_DNA"/>
</dbReference>
<gene>
    <name evidence="3" type="ORF">IEO21_02259</name>
</gene>
<protein>
    <recommendedName>
        <fullName evidence="2">DRBM domain-containing protein</fullName>
    </recommendedName>
</protein>
<dbReference type="PROSITE" id="PS50137">
    <property type="entry name" value="DS_RBD"/>
    <property type="match status" value="1"/>
</dbReference>
<sequence>MQLNNYLQSRRELELDWRMSHEGPNHAPIWTAKAYIGEREYGAGRGTSQGAAKEAAAKVVLDNLKKNP</sequence>
<comment type="caution">
    <text evidence="3">The sequence shown here is derived from an EMBL/GenBank/DDBJ whole genome shotgun (WGS) entry which is preliminary data.</text>
</comment>
<evidence type="ECO:0000256" key="1">
    <source>
        <dbReference type="PROSITE-ProRule" id="PRU00266"/>
    </source>
</evidence>
<dbReference type="Pfam" id="PF00035">
    <property type="entry name" value="dsrm"/>
    <property type="match status" value="1"/>
</dbReference>
<dbReference type="Gene3D" id="3.30.160.20">
    <property type="match status" value="1"/>
</dbReference>
<dbReference type="SMART" id="SM00358">
    <property type="entry name" value="DSRM"/>
    <property type="match status" value="1"/>
</dbReference>
<organism evidence="3 4">
    <name type="scientific">Rhodonia placenta</name>
    <dbReference type="NCBI Taxonomy" id="104341"/>
    <lineage>
        <taxon>Eukaryota</taxon>
        <taxon>Fungi</taxon>
        <taxon>Dikarya</taxon>
        <taxon>Basidiomycota</taxon>
        <taxon>Agaricomycotina</taxon>
        <taxon>Agaricomycetes</taxon>
        <taxon>Polyporales</taxon>
        <taxon>Adustoporiaceae</taxon>
        <taxon>Rhodonia</taxon>
    </lineage>
</organism>
<dbReference type="Proteomes" id="UP000639403">
    <property type="component" value="Unassembled WGS sequence"/>
</dbReference>
<dbReference type="InterPro" id="IPR014720">
    <property type="entry name" value="dsRBD_dom"/>
</dbReference>
<reference evidence="3" key="2">
    <citation type="journal article" name="Front. Microbiol.">
        <title>Degradative Capacity of Two Strains of Rhodonia placenta: From Phenotype to Genotype.</title>
        <authorList>
            <person name="Kolle M."/>
            <person name="Horta M.A.C."/>
            <person name="Nowrousian M."/>
            <person name="Ohm R.A."/>
            <person name="Benz J.P."/>
            <person name="Pilgard A."/>
        </authorList>
    </citation>
    <scope>NUCLEOTIDE SEQUENCE</scope>
    <source>
        <strain evidence="3">FPRL280</strain>
    </source>
</reference>
<evidence type="ECO:0000313" key="4">
    <source>
        <dbReference type="Proteomes" id="UP000639403"/>
    </source>
</evidence>
<reference evidence="3" key="1">
    <citation type="submission" date="2020-11" db="EMBL/GenBank/DDBJ databases">
        <authorList>
            <person name="Koelle M."/>
            <person name="Horta M.A.C."/>
            <person name="Nowrousian M."/>
            <person name="Ohm R.A."/>
            <person name="Benz P."/>
            <person name="Pilgard A."/>
        </authorList>
    </citation>
    <scope>NUCLEOTIDE SEQUENCE</scope>
    <source>
        <strain evidence="3">FPRL280</strain>
    </source>
</reference>
<dbReference type="AlphaFoldDB" id="A0A8H7U4I0"/>
<keyword evidence="1" id="KW-0694">RNA-binding</keyword>